<name>A0A0S3ULC1_PREIN</name>
<feature type="signal peptide" evidence="1">
    <location>
        <begin position="1"/>
        <end position="19"/>
    </location>
</feature>
<feature type="chain" id="PRO_5006619915" description="Lipocalin-like domain-containing protein" evidence="1">
    <location>
        <begin position="20"/>
        <end position="262"/>
    </location>
</feature>
<evidence type="ECO:0000313" key="2">
    <source>
        <dbReference type="EMBL" id="BAU18278.1"/>
    </source>
</evidence>
<evidence type="ECO:0000256" key="1">
    <source>
        <dbReference type="SAM" id="SignalP"/>
    </source>
</evidence>
<dbReference type="AlphaFoldDB" id="A0A0S3ULC1"/>
<dbReference type="Proteomes" id="UP000217431">
    <property type="component" value="Chromosome I"/>
</dbReference>
<sequence length="262" mass="28445">MKKLLLLALVAFFGVSAQAQNKPEVITEKPAGTETVYKRVSGKMFFLQKGEDGKQKLSIADLAKLAEKGQPAGDLTVVTAADGKTVYLKYVLSYASYINKDAAGGWVKGTKEGNKITVPAGQYIMYGKFEDGEYGIKVGYMEYKGNNFEVLEDDITFTIDGNTVVLNGTVMKGQSQEDFQLKLLGGYWSDEEVIFCGDVETVFSGDPTGIETVERGAKKQVVGETYFDLSGRQLSKAGKGVSIKSIKFADGTTKSVKVIDNK</sequence>
<evidence type="ECO:0000313" key="3">
    <source>
        <dbReference type="Proteomes" id="UP000217431"/>
    </source>
</evidence>
<organism evidence="2 3">
    <name type="scientific">Prevotella intermedia</name>
    <dbReference type="NCBI Taxonomy" id="28131"/>
    <lineage>
        <taxon>Bacteria</taxon>
        <taxon>Pseudomonadati</taxon>
        <taxon>Bacteroidota</taxon>
        <taxon>Bacteroidia</taxon>
        <taxon>Bacteroidales</taxon>
        <taxon>Prevotellaceae</taxon>
        <taxon>Prevotella</taxon>
    </lineage>
</organism>
<reference evidence="2 3" key="1">
    <citation type="journal article" date="2016" name="DNA Res.">
        <title>The complete genome sequencing of Prevotella intermedia strain OMA14 and a subsequent fine-scale, intra-species genomic comparison reveal an unusual amplification of conjugative and mobile transposons and identify a novel Prevotella-lineage-specific repeat.</title>
        <authorList>
            <person name="Naito M."/>
            <person name="Ogura Y."/>
            <person name="Itoh T."/>
            <person name="Shoji M."/>
            <person name="Okamoto M."/>
            <person name="Hayashi T."/>
            <person name="Nakayama K."/>
        </authorList>
    </citation>
    <scope>NUCLEOTIDE SEQUENCE [LARGE SCALE GENOMIC DNA]</scope>
    <source>
        <strain evidence="2 3">OMA14</strain>
    </source>
</reference>
<dbReference type="RefSeq" id="WP_096406367.1">
    <property type="nucleotide sequence ID" value="NZ_AP014597.1"/>
</dbReference>
<keyword evidence="1" id="KW-0732">Signal</keyword>
<evidence type="ECO:0008006" key="4">
    <source>
        <dbReference type="Google" id="ProtNLM"/>
    </source>
</evidence>
<dbReference type="EMBL" id="AP014597">
    <property type="protein sequence ID" value="BAU18278.1"/>
    <property type="molecule type" value="Genomic_DNA"/>
</dbReference>
<proteinExistence type="predicted"/>
<protein>
    <recommendedName>
        <fullName evidence="4">Lipocalin-like domain-containing protein</fullName>
    </recommendedName>
</protein>
<gene>
    <name evidence="2" type="ORF">PIOMA14_I_1770</name>
</gene>
<accession>A0A0S3ULC1</accession>